<evidence type="ECO:0000313" key="3">
    <source>
        <dbReference type="Proteomes" id="UP000054725"/>
    </source>
</evidence>
<evidence type="ECO:0000256" key="1">
    <source>
        <dbReference type="SAM" id="SignalP"/>
    </source>
</evidence>
<dbReference type="Proteomes" id="UP000054725">
    <property type="component" value="Unassembled WGS sequence"/>
</dbReference>
<dbReference type="RefSeq" id="WP_058503628.1">
    <property type="nucleotide sequence ID" value="NZ_CAAAIF010000005.1"/>
</dbReference>
<dbReference type="EMBL" id="LNYO01000007">
    <property type="protein sequence ID" value="KTD38562.1"/>
    <property type="molecule type" value="Genomic_DNA"/>
</dbReference>
<organism evidence="2 3">
    <name type="scientific">Legionella nautarum</name>
    <dbReference type="NCBI Taxonomy" id="45070"/>
    <lineage>
        <taxon>Bacteria</taxon>
        <taxon>Pseudomonadati</taxon>
        <taxon>Pseudomonadota</taxon>
        <taxon>Gammaproteobacteria</taxon>
        <taxon>Legionellales</taxon>
        <taxon>Legionellaceae</taxon>
        <taxon>Legionella</taxon>
    </lineage>
</organism>
<dbReference type="PATRIC" id="fig|45070.6.peg.580"/>
<dbReference type="OrthoDB" id="5651607at2"/>
<comment type="caution">
    <text evidence="2">The sequence shown here is derived from an EMBL/GenBank/DDBJ whole genome shotgun (WGS) entry which is preliminary data.</text>
</comment>
<reference evidence="2 3" key="1">
    <citation type="submission" date="2015-11" db="EMBL/GenBank/DDBJ databases">
        <title>Genomic analysis of 38 Legionella species identifies large and diverse effector repertoires.</title>
        <authorList>
            <person name="Burstein D."/>
            <person name="Amaro F."/>
            <person name="Zusman T."/>
            <person name="Lifshitz Z."/>
            <person name="Cohen O."/>
            <person name="Gilbert J.A."/>
            <person name="Pupko T."/>
            <person name="Shuman H.A."/>
            <person name="Segal G."/>
        </authorList>
    </citation>
    <scope>NUCLEOTIDE SEQUENCE [LARGE SCALE GENOMIC DNA]</scope>
    <source>
        <strain evidence="2 3">ATCC 49506</strain>
    </source>
</reference>
<sequence>MKKYFLATTLLISSQCFAATSSVTLEGNYDCQGNEIGSNAPFKCQMNIKKTGETYASTASCSDGNSYSGTGIYDSNSLRLSTGFINPKKAEETGVSVSEIKPDGSIKTVWTYMNSTSTGLTTCTKHELSEAHE</sequence>
<feature type="signal peptide" evidence="1">
    <location>
        <begin position="1"/>
        <end position="18"/>
    </location>
</feature>
<gene>
    <name evidence="2" type="ORF">Lnau_0550</name>
</gene>
<proteinExistence type="predicted"/>
<accession>A0A0W0X1Y5</accession>
<feature type="chain" id="PRO_5006916052" evidence="1">
    <location>
        <begin position="19"/>
        <end position="133"/>
    </location>
</feature>
<keyword evidence="3" id="KW-1185">Reference proteome</keyword>
<evidence type="ECO:0000313" key="2">
    <source>
        <dbReference type="EMBL" id="KTD38562.1"/>
    </source>
</evidence>
<keyword evidence="1" id="KW-0732">Signal</keyword>
<dbReference type="AlphaFoldDB" id="A0A0W0X1Y5"/>
<protein>
    <submittedName>
        <fullName evidence="2">Uncharacterized protein</fullName>
    </submittedName>
</protein>
<name>A0A0W0X1Y5_9GAMM</name>